<protein>
    <submittedName>
        <fullName evidence="1">XRE family transcriptional regulator</fullName>
    </submittedName>
</protein>
<dbReference type="OrthoDB" id="2249470at2"/>
<proteinExistence type="predicted"/>
<organism evidence="1 4">
    <name type="scientific">Secundilactobacillus pentosiphilus</name>
    <dbReference type="NCBI Taxonomy" id="1714682"/>
    <lineage>
        <taxon>Bacteria</taxon>
        <taxon>Bacillati</taxon>
        <taxon>Bacillota</taxon>
        <taxon>Bacilli</taxon>
        <taxon>Lactobacillales</taxon>
        <taxon>Lactobacillaceae</taxon>
        <taxon>Secundilactobacillus</taxon>
    </lineage>
</organism>
<reference evidence="3 4" key="1">
    <citation type="submission" date="2015-11" db="EMBL/GenBank/DDBJ databases">
        <title>Draft genome sequences of new species of the genus Lactobacillus isolated from orchardgrass silage.</title>
        <authorList>
            <person name="Tohno M."/>
            <person name="Tanizawa Y."/>
            <person name="Arita M."/>
        </authorList>
    </citation>
    <scope>NUCLEOTIDE SEQUENCE [LARGE SCALE GENOMIC DNA]</scope>
    <source>
        <strain evidence="1 4">IWT140</strain>
        <strain evidence="2 3">IWT25</strain>
    </source>
</reference>
<gene>
    <name evidence="1" type="primary">xre_1</name>
    <name evidence="2" type="synonym">xre_5</name>
    <name evidence="1" type="ORF">IWT140_00177</name>
    <name evidence="2" type="ORF">IWT25_01882</name>
</gene>
<dbReference type="Proteomes" id="UP000198414">
    <property type="component" value="Unassembled WGS sequence"/>
</dbReference>
<dbReference type="AlphaFoldDB" id="A0A1Z5ILE1"/>
<dbReference type="EMBL" id="BCMH01000001">
    <property type="protein sequence ID" value="GAX02580.1"/>
    <property type="molecule type" value="Genomic_DNA"/>
</dbReference>
<accession>A0A1Z5ILE1</accession>
<dbReference type="EMBL" id="BCMI01000019">
    <property type="protein sequence ID" value="GAX06537.1"/>
    <property type="molecule type" value="Genomic_DNA"/>
</dbReference>
<evidence type="ECO:0000313" key="4">
    <source>
        <dbReference type="Proteomes" id="UP000198430"/>
    </source>
</evidence>
<evidence type="ECO:0000313" key="3">
    <source>
        <dbReference type="Proteomes" id="UP000198414"/>
    </source>
</evidence>
<dbReference type="Proteomes" id="UP000198430">
    <property type="component" value="Unassembled WGS sequence"/>
</dbReference>
<evidence type="ECO:0000313" key="1">
    <source>
        <dbReference type="EMBL" id="GAX02580.1"/>
    </source>
</evidence>
<accession>A0A1Z5IXS5</accession>
<keyword evidence="4" id="KW-1185">Reference proteome</keyword>
<dbReference type="RefSeq" id="WP_089087568.1">
    <property type="nucleotide sequence ID" value="NZ_BCMH01000001.1"/>
</dbReference>
<name>A0A1Z5ILE1_9LACO</name>
<sequence length="86" mass="9917">MLNRVELTRYYHETANVDRLHGVLPYYQICTDKIALQLGLSTQQVLKLLSHQCCLKTKTAQEIENTAGLSADLLLKIDADYQRNYF</sequence>
<evidence type="ECO:0000313" key="2">
    <source>
        <dbReference type="EMBL" id="GAX06537.1"/>
    </source>
</evidence>
<comment type="caution">
    <text evidence="1">The sequence shown here is derived from an EMBL/GenBank/DDBJ whole genome shotgun (WGS) entry which is preliminary data.</text>
</comment>